<evidence type="ECO:0000313" key="6">
    <source>
        <dbReference type="Proteomes" id="UP001255856"/>
    </source>
</evidence>
<dbReference type="GO" id="GO:0005840">
    <property type="term" value="C:ribosome"/>
    <property type="evidence" value="ECO:0007669"/>
    <property type="project" value="UniProtKB-KW"/>
</dbReference>
<dbReference type="InterPro" id="IPR041988">
    <property type="entry name" value="Ribosomal_uL24_KOW"/>
</dbReference>
<dbReference type="SMART" id="SM00739">
    <property type="entry name" value="KOW"/>
    <property type="match status" value="1"/>
</dbReference>
<evidence type="ECO:0000256" key="1">
    <source>
        <dbReference type="ARBA" id="ARBA00010618"/>
    </source>
</evidence>
<feature type="domain" description="KOW" evidence="4">
    <location>
        <begin position="2"/>
        <end position="29"/>
    </location>
</feature>
<dbReference type="Gene3D" id="2.30.30.30">
    <property type="match status" value="1"/>
</dbReference>
<keyword evidence="6" id="KW-1185">Reference proteome</keyword>
<comment type="similarity">
    <text evidence="1">Belongs to the universal ribosomal protein uL24 family.</text>
</comment>
<protein>
    <recommendedName>
        <fullName evidence="4">KOW domain-containing protein</fullName>
    </recommendedName>
</protein>
<name>A0AAD9INZ6_PROWI</name>
<dbReference type="GO" id="GO:0003723">
    <property type="term" value="F:RNA binding"/>
    <property type="evidence" value="ECO:0007669"/>
    <property type="project" value="InterPro"/>
</dbReference>
<reference evidence="5" key="1">
    <citation type="submission" date="2021-01" db="EMBL/GenBank/DDBJ databases">
        <authorList>
            <person name="Eckstrom K.M.E."/>
        </authorList>
    </citation>
    <scope>NUCLEOTIDE SEQUENCE</scope>
    <source>
        <strain evidence="5">UVCC 0001</strain>
    </source>
</reference>
<evidence type="ECO:0000259" key="4">
    <source>
        <dbReference type="SMART" id="SM00739"/>
    </source>
</evidence>
<dbReference type="SUPFAM" id="SSF50104">
    <property type="entry name" value="Translation proteins SH3-like domain"/>
    <property type="match status" value="1"/>
</dbReference>
<accession>A0AAD9INZ6</accession>
<dbReference type="InterPro" id="IPR014722">
    <property type="entry name" value="Rib_uL2_dom2"/>
</dbReference>
<dbReference type="GO" id="GO:0003735">
    <property type="term" value="F:structural constituent of ribosome"/>
    <property type="evidence" value="ECO:0007669"/>
    <property type="project" value="InterPro"/>
</dbReference>
<keyword evidence="3" id="KW-0687">Ribonucleoprotein</keyword>
<dbReference type="PANTHER" id="PTHR12903">
    <property type="entry name" value="MITOCHONDRIAL RIBOSOMAL PROTEIN L24"/>
    <property type="match status" value="1"/>
</dbReference>
<evidence type="ECO:0000256" key="3">
    <source>
        <dbReference type="ARBA" id="ARBA00023274"/>
    </source>
</evidence>
<keyword evidence="2" id="KW-0689">Ribosomal protein</keyword>
<dbReference type="InterPro" id="IPR008991">
    <property type="entry name" value="Translation_prot_SH3-like_sf"/>
</dbReference>
<dbReference type="EMBL" id="JASFZW010000002">
    <property type="protein sequence ID" value="KAK2079632.1"/>
    <property type="molecule type" value="Genomic_DNA"/>
</dbReference>
<dbReference type="NCBIfam" id="TIGR01079">
    <property type="entry name" value="rplX_bact"/>
    <property type="match status" value="1"/>
</dbReference>
<evidence type="ECO:0000256" key="2">
    <source>
        <dbReference type="ARBA" id="ARBA00022980"/>
    </source>
</evidence>
<dbReference type="Pfam" id="PF17136">
    <property type="entry name" value="ribosomal_L24"/>
    <property type="match status" value="1"/>
</dbReference>
<organism evidence="5 6">
    <name type="scientific">Prototheca wickerhamii</name>
    <dbReference type="NCBI Taxonomy" id="3111"/>
    <lineage>
        <taxon>Eukaryota</taxon>
        <taxon>Viridiplantae</taxon>
        <taxon>Chlorophyta</taxon>
        <taxon>core chlorophytes</taxon>
        <taxon>Trebouxiophyceae</taxon>
        <taxon>Chlorellales</taxon>
        <taxon>Chlorellaceae</taxon>
        <taxon>Prototheca</taxon>
    </lineage>
</organism>
<dbReference type="InterPro" id="IPR003256">
    <property type="entry name" value="Ribosomal_uL24"/>
</dbReference>
<dbReference type="Proteomes" id="UP001255856">
    <property type="component" value="Unassembled WGS sequence"/>
</dbReference>
<dbReference type="InterPro" id="IPR005824">
    <property type="entry name" value="KOW"/>
</dbReference>
<dbReference type="Pfam" id="PF00467">
    <property type="entry name" value="KOW"/>
    <property type="match status" value="1"/>
</dbReference>
<comment type="caution">
    <text evidence="5">The sequence shown here is derived from an EMBL/GenBank/DDBJ whole genome shotgun (WGS) entry which is preliminary data.</text>
</comment>
<dbReference type="CDD" id="cd06089">
    <property type="entry name" value="KOW_RPL26"/>
    <property type="match status" value="1"/>
</dbReference>
<dbReference type="GO" id="GO:0006412">
    <property type="term" value="P:translation"/>
    <property type="evidence" value="ECO:0007669"/>
    <property type="project" value="InterPro"/>
</dbReference>
<dbReference type="AlphaFoldDB" id="A0AAD9INZ6"/>
<dbReference type="HAMAP" id="MF_01326_B">
    <property type="entry name" value="Ribosomal_uL24_B"/>
    <property type="match status" value="1"/>
</dbReference>
<gene>
    <name evidence="5" type="ORF">QBZ16_002027</name>
</gene>
<evidence type="ECO:0000313" key="5">
    <source>
        <dbReference type="EMBL" id="KAK2079632.1"/>
    </source>
</evidence>
<dbReference type="GO" id="GO:1990904">
    <property type="term" value="C:ribonucleoprotein complex"/>
    <property type="evidence" value="ECO:0007669"/>
    <property type="project" value="UniProtKB-KW"/>
</dbReference>
<sequence>MHVKTGDLVQVRSGSDKGKVGRVQRVLRKVGQIVVDGINFKSKHVKPEREGEQGTVTVKEYPVHHSNVAHYSVTHGVASRIGVRFTEDGKKVRYLKKTGETLEN</sequence>
<dbReference type="InterPro" id="IPR057264">
    <property type="entry name" value="Ribosomal_uL24_C"/>
</dbReference>
<proteinExistence type="inferred from homology"/>